<feature type="transmembrane region" description="Helical" evidence="1">
    <location>
        <begin position="132"/>
        <end position="154"/>
    </location>
</feature>
<feature type="transmembrane region" description="Helical" evidence="1">
    <location>
        <begin position="40"/>
        <end position="58"/>
    </location>
</feature>
<feature type="transmembrane region" description="Helical" evidence="1">
    <location>
        <begin position="267"/>
        <end position="286"/>
    </location>
</feature>
<dbReference type="PANTHER" id="PTHR40400:SF1">
    <property type="entry name" value="SLR1512 PROTEIN"/>
    <property type="match status" value="1"/>
</dbReference>
<keyword evidence="1" id="KW-1133">Transmembrane helix</keyword>
<comment type="caution">
    <text evidence="2">The sequence shown here is derived from an EMBL/GenBank/DDBJ whole genome shotgun (WGS) entry which is preliminary data.</text>
</comment>
<feature type="transmembrane region" description="Helical" evidence="1">
    <location>
        <begin position="14"/>
        <end position="33"/>
    </location>
</feature>
<protein>
    <submittedName>
        <fullName evidence="2">Sodium-dependent bicarbonate transport family permease</fullName>
    </submittedName>
</protein>
<feature type="transmembrane region" description="Helical" evidence="1">
    <location>
        <begin position="175"/>
        <end position="198"/>
    </location>
</feature>
<feature type="transmembrane region" description="Helical" evidence="1">
    <location>
        <begin position="204"/>
        <end position="225"/>
    </location>
</feature>
<keyword evidence="1" id="KW-0812">Transmembrane</keyword>
<dbReference type="EMBL" id="QFQZ01000038">
    <property type="protein sequence ID" value="PZR33669.1"/>
    <property type="molecule type" value="Genomic_DNA"/>
</dbReference>
<dbReference type="InterPro" id="IPR010293">
    <property type="entry name" value="Sbt_1"/>
</dbReference>
<evidence type="ECO:0000256" key="1">
    <source>
        <dbReference type="SAM" id="Phobius"/>
    </source>
</evidence>
<reference evidence="2 3" key="1">
    <citation type="submission" date="2017-08" db="EMBL/GenBank/DDBJ databases">
        <title>Infants hospitalized years apart are colonized by the same room-sourced microbial strains.</title>
        <authorList>
            <person name="Brooks B."/>
            <person name="Olm M.R."/>
            <person name="Firek B.A."/>
            <person name="Baker R."/>
            <person name="Thomas B.C."/>
            <person name="Morowitz M.J."/>
            <person name="Banfield J.F."/>
        </authorList>
    </citation>
    <scope>NUCLEOTIDE SEQUENCE [LARGE SCALE GENOMIC DNA]</scope>
    <source>
        <strain evidence="2">S2_003_000_R2_4</strain>
    </source>
</reference>
<accession>A0A2W5V0T2</accession>
<dbReference type="Proteomes" id="UP000249393">
    <property type="component" value="Unassembled WGS sequence"/>
</dbReference>
<feature type="transmembrane region" description="Helical" evidence="1">
    <location>
        <begin position="237"/>
        <end position="261"/>
    </location>
</feature>
<feature type="transmembrane region" description="Helical" evidence="1">
    <location>
        <begin position="70"/>
        <end position="91"/>
    </location>
</feature>
<evidence type="ECO:0000313" key="2">
    <source>
        <dbReference type="EMBL" id="PZR33669.1"/>
    </source>
</evidence>
<dbReference type="Pfam" id="PF05982">
    <property type="entry name" value="Sbt_1"/>
    <property type="match status" value="1"/>
</dbReference>
<keyword evidence="1" id="KW-0472">Membrane</keyword>
<proteinExistence type="predicted"/>
<dbReference type="PANTHER" id="PTHR40400">
    <property type="entry name" value="SLR1512 PROTEIN"/>
    <property type="match status" value="1"/>
</dbReference>
<organism evidence="2 3">
    <name type="scientific">Caulobacter segnis</name>
    <dbReference type="NCBI Taxonomy" id="88688"/>
    <lineage>
        <taxon>Bacteria</taxon>
        <taxon>Pseudomonadati</taxon>
        <taxon>Pseudomonadota</taxon>
        <taxon>Alphaproteobacteria</taxon>
        <taxon>Caulobacterales</taxon>
        <taxon>Caulobacteraceae</taxon>
        <taxon>Caulobacter</taxon>
    </lineage>
</organism>
<feature type="transmembrane region" description="Helical" evidence="1">
    <location>
        <begin position="103"/>
        <end position="126"/>
    </location>
</feature>
<sequence length="327" mass="33079">MDLAQGLAQAAGNLTQPAVLFFVLGAGAALAGSPLRLPKGAMSFLSMYLMLCIGFKGGAEARAHGLDPTFVSAAVAGLTLALLLPVVAYGAMRKAGLTNLNSAAVAAHYGSVSVVTFAAAQSYLSAIGHQPAGYMSAVLALMETPGVLVAVTLAKLMSPNEARSASTGKLLHEALLNPAAVVLLGSFAIGLVATAPSAAKLNVFVGPMFQGVLCLFLLELGVTAAERLRAWREVRPAVVAMGVVLPLVGAALALGLGWLLGLRNGELAALTALAGSASYIAAPAAIRLTLPKADAGLCLTLSLGVTFPFNILLGIPLYAQLALALSR</sequence>
<feature type="transmembrane region" description="Helical" evidence="1">
    <location>
        <begin position="298"/>
        <end position="319"/>
    </location>
</feature>
<dbReference type="AlphaFoldDB" id="A0A2W5V0T2"/>
<dbReference type="RefSeq" id="WP_304278493.1">
    <property type="nucleotide sequence ID" value="NZ_QFQZ01000038.1"/>
</dbReference>
<gene>
    <name evidence="2" type="ORF">DI526_12820</name>
</gene>
<name>A0A2W5V0T2_9CAUL</name>
<evidence type="ECO:0000313" key="3">
    <source>
        <dbReference type="Proteomes" id="UP000249393"/>
    </source>
</evidence>